<evidence type="ECO:0000313" key="2">
    <source>
        <dbReference type="Proteomes" id="UP000471120"/>
    </source>
</evidence>
<dbReference type="EMBL" id="QRCM01000001">
    <property type="protein sequence ID" value="TXG90669.1"/>
    <property type="molecule type" value="Genomic_DNA"/>
</dbReference>
<evidence type="ECO:0008006" key="3">
    <source>
        <dbReference type="Google" id="ProtNLM"/>
    </source>
</evidence>
<gene>
    <name evidence="1" type="ORF">DW322_11155</name>
</gene>
<dbReference type="SUPFAM" id="SSF53474">
    <property type="entry name" value="alpha/beta-Hydrolases"/>
    <property type="match status" value="1"/>
</dbReference>
<organism evidence="1 2">
    <name type="scientific">Rhodococcus rhodnii</name>
    <dbReference type="NCBI Taxonomy" id="38312"/>
    <lineage>
        <taxon>Bacteria</taxon>
        <taxon>Bacillati</taxon>
        <taxon>Actinomycetota</taxon>
        <taxon>Actinomycetes</taxon>
        <taxon>Mycobacteriales</taxon>
        <taxon>Nocardiaceae</taxon>
        <taxon>Rhodococcus</taxon>
    </lineage>
</organism>
<comment type="caution">
    <text evidence="1">The sequence shown here is derived from an EMBL/GenBank/DDBJ whole genome shotgun (WGS) entry which is preliminary data.</text>
</comment>
<sequence length="252" mass="27411">MTARITVACAGGIGDDSLGGMLSGITRHLDRAKYDVVRLESPQSYGPVPGPRGVSFDQSLRVLDSSIELKLVVSRVPVVLMGYSAGAAGIGDTVARLVRERSTLVDRIAAVVLVADPRRPSGDGLPGHGVAGNRPIPGAPFPVIWVSDPRDPICCCTSEALRTVADQSSAFSLVDPITWGRDIRDRLATNRWQEVTRLRIWELPKIVQRYRIAVEHLARYPHEHVLYGARVWPGTGLPYLHEAARRVLAVTA</sequence>
<reference evidence="1 2" key="1">
    <citation type="submission" date="2018-07" db="EMBL/GenBank/DDBJ databases">
        <title>Genome sequence of Rhodococcus rhodnii ATCC 35071 from Rhodnius prolixus.</title>
        <authorList>
            <person name="Patel V."/>
            <person name="Vogel K.J."/>
        </authorList>
    </citation>
    <scope>NUCLEOTIDE SEQUENCE [LARGE SCALE GENOMIC DNA]</scope>
    <source>
        <strain evidence="1 2">ATCC 35071</strain>
    </source>
</reference>
<evidence type="ECO:0000313" key="1">
    <source>
        <dbReference type="EMBL" id="TXG90669.1"/>
    </source>
</evidence>
<dbReference type="RefSeq" id="WP_010836654.1">
    <property type="nucleotide sequence ID" value="NZ_QRCM01000001.1"/>
</dbReference>
<protein>
    <recommendedName>
        <fullName evidence="3">Alpha/beta hydrolase</fullName>
    </recommendedName>
</protein>
<dbReference type="InterPro" id="IPR029058">
    <property type="entry name" value="AB_hydrolase_fold"/>
</dbReference>
<dbReference type="AlphaFoldDB" id="A0A6P2CD51"/>
<proteinExistence type="predicted"/>
<dbReference type="Proteomes" id="UP000471120">
    <property type="component" value="Unassembled WGS sequence"/>
</dbReference>
<accession>A0A6P2CD51</accession>
<dbReference type="Gene3D" id="3.40.50.1820">
    <property type="entry name" value="alpha/beta hydrolase"/>
    <property type="match status" value="1"/>
</dbReference>
<name>A0A6P2CD51_9NOCA</name>